<keyword evidence="5" id="KW-0804">Transcription</keyword>
<keyword evidence="10" id="KW-1185">Reference proteome</keyword>
<dbReference type="Pfam" id="PF00172">
    <property type="entry name" value="Zn_clus"/>
    <property type="match status" value="1"/>
</dbReference>
<keyword evidence="1" id="KW-0479">Metal-binding</keyword>
<feature type="region of interest" description="Disordered" evidence="7">
    <location>
        <begin position="98"/>
        <end position="117"/>
    </location>
</feature>
<dbReference type="AlphaFoldDB" id="A0AA35IW43"/>
<evidence type="ECO:0000256" key="4">
    <source>
        <dbReference type="ARBA" id="ARBA00023125"/>
    </source>
</evidence>
<evidence type="ECO:0000256" key="2">
    <source>
        <dbReference type="ARBA" id="ARBA00022833"/>
    </source>
</evidence>
<evidence type="ECO:0000313" key="9">
    <source>
        <dbReference type="EMBL" id="CAI4037272.1"/>
    </source>
</evidence>
<keyword evidence="6" id="KW-0539">Nucleus</keyword>
<keyword evidence="2" id="KW-0862">Zinc</keyword>
<keyword evidence="3" id="KW-0805">Transcription regulation</keyword>
<accession>A0AA35IW43</accession>
<protein>
    <recommendedName>
        <fullName evidence="8">Zn(2)-C6 fungal-type domain-containing protein</fullName>
    </recommendedName>
</protein>
<feature type="domain" description="Zn(2)-C6 fungal-type" evidence="8">
    <location>
        <begin position="55"/>
        <end position="87"/>
    </location>
</feature>
<feature type="compositionally biased region" description="Polar residues" evidence="7">
    <location>
        <begin position="103"/>
        <end position="114"/>
    </location>
</feature>
<dbReference type="PANTHER" id="PTHR31668:SF26">
    <property type="entry name" value="GLUCOSE TRANSPORT TRANSCRIPTION REGULATOR RGT1-RELATED"/>
    <property type="match status" value="1"/>
</dbReference>
<dbReference type="GO" id="GO:0008270">
    <property type="term" value="F:zinc ion binding"/>
    <property type="evidence" value="ECO:0007669"/>
    <property type="project" value="InterPro"/>
</dbReference>
<dbReference type="InterPro" id="IPR001138">
    <property type="entry name" value="Zn2Cys6_DnaBD"/>
</dbReference>
<evidence type="ECO:0000259" key="8">
    <source>
        <dbReference type="PROSITE" id="PS50048"/>
    </source>
</evidence>
<evidence type="ECO:0000256" key="1">
    <source>
        <dbReference type="ARBA" id="ARBA00022723"/>
    </source>
</evidence>
<dbReference type="PANTHER" id="PTHR31668">
    <property type="entry name" value="GLUCOSE TRANSPORT TRANSCRIPTION REGULATOR RGT1-RELATED-RELATED"/>
    <property type="match status" value="1"/>
</dbReference>
<keyword evidence="4" id="KW-0238">DNA-binding</keyword>
<dbReference type="Gene3D" id="4.10.240.10">
    <property type="entry name" value="Zn(2)-C6 fungal-type DNA-binding domain"/>
    <property type="match status" value="1"/>
</dbReference>
<gene>
    <name evidence="9" type="primary">SMKI02G1400</name>
    <name evidence="9" type="ORF">SMKI_02G1400</name>
</gene>
<proteinExistence type="predicted"/>
<organism evidence="9 10">
    <name type="scientific">Saccharomyces mikatae IFO 1815</name>
    <dbReference type="NCBI Taxonomy" id="226126"/>
    <lineage>
        <taxon>Eukaryota</taxon>
        <taxon>Fungi</taxon>
        <taxon>Dikarya</taxon>
        <taxon>Ascomycota</taxon>
        <taxon>Saccharomycotina</taxon>
        <taxon>Saccharomycetes</taxon>
        <taxon>Saccharomycetales</taxon>
        <taxon>Saccharomycetaceae</taxon>
        <taxon>Saccharomyces</taxon>
    </lineage>
</organism>
<dbReference type="Proteomes" id="UP001161438">
    <property type="component" value="Chromosome 2"/>
</dbReference>
<sequence>MPQHVPNLYGTTIPNQYGHLNIPAPMGEVDKLDSSRICERRGEGVTKQRKKASRACDQCRKKRIKCRFNQHTGVCQGCLEVNEKCLFVRVPLKRGPAKKRSNEVSNDNFSSGNGPLNYRSRTHSYPINLGDSHIASLARNSSFPSISGLLVPTITTQTQQFWKVPYDDIRRGSSLATLSSSSSISTSFGENCRLGQNLNVEQESKDTAIKGMITPVEGNGAYLTSVYRQGPQPSQVQEQRANPYTNPFNSGRSRISSFSGTSEATTSEDNTQGKEHYMLTPNSVPSIEKERLNSLTVGCLGKKIDANTNTNKWERNPTWKSAYRSSDLSRPDSKKNDLLNQEAGIKPLIFSTSRQFDETPLYKVLDIYYNYFHLNFPIIPISQSKLTGMLVPVKPQAFDETHKTNSEIIQCFKTALEVLVFSKIKQSKPPKSTKSWSDGNLCDAQKGLYYTQNLSRCINECFQSLMTIKSKLKQSFGVTPSRIKFIFFSTIVILNFILVLTGNESLSLLGPSVGVFNEFQTYKLFLPYENAILVPLLVSNEESDEEQLDYAVLFKRSYILLSILDSLQSFRLGQPKLINLKFDSPIDTYFSDKAGHNQIVENPSMNLDIILWNLKLGEFITCFVLNRKSLQINRFQNPPATDRTSHEGIAVEKDEHDNIAYDFQILLKKKGTLIEELLNIGQKNEKLPKNWRSSNAVMNSIGELVCSMINLISGILDSIVNANVENSVDLNLKLLPNTCSAPNSEDESISQTQRNTSKLGDESNKCYAAKYLPGTVSVFMLPMVEECSNIIKLIGPIPTILISLFIRNGNMASEINDKIMMLSTALNELVQITSLLNALESFRQNTYTLAKRFNTGIPNSTGGLTSVMKKMCSENFVTDNASNVSSPEEEDQRILSKFADIGWKLMDDSELGCCYCFLN</sequence>
<name>A0AA35IW43_SACMI</name>
<dbReference type="SUPFAM" id="SSF57701">
    <property type="entry name" value="Zn2/Cys6 DNA-binding domain"/>
    <property type="match status" value="1"/>
</dbReference>
<reference evidence="9" key="1">
    <citation type="submission" date="2022-10" db="EMBL/GenBank/DDBJ databases">
        <authorList>
            <person name="Byrne P K."/>
        </authorList>
    </citation>
    <scope>NUCLEOTIDE SEQUENCE</scope>
    <source>
        <strain evidence="9">IFO1815</strain>
    </source>
</reference>
<evidence type="ECO:0000256" key="6">
    <source>
        <dbReference type="ARBA" id="ARBA00023242"/>
    </source>
</evidence>
<dbReference type="GeneID" id="80916485"/>
<feature type="region of interest" description="Disordered" evidence="7">
    <location>
        <begin position="740"/>
        <end position="759"/>
    </location>
</feature>
<feature type="region of interest" description="Disordered" evidence="7">
    <location>
        <begin position="230"/>
        <end position="278"/>
    </location>
</feature>
<dbReference type="InterPro" id="IPR036864">
    <property type="entry name" value="Zn2-C6_fun-type_DNA-bd_sf"/>
</dbReference>
<evidence type="ECO:0000256" key="3">
    <source>
        <dbReference type="ARBA" id="ARBA00023015"/>
    </source>
</evidence>
<dbReference type="EMBL" id="OX365758">
    <property type="protein sequence ID" value="CAI4037272.1"/>
    <property type="molecule type" value="Genomic_DNA"/>
</dbReference>
<dbReference type="CDD" id="cd00067">
    <property type="entry name" value="GAL4"/>
    <property type="match status" value="1"/>
</dbReference>
<evidence type="ECO:0000256" key="5">
    <source>
        <dbReference type="ARBA" id="ARBA00023163"/>
    </source>
</evidence>
<evidence type="ECO:0000313" key="10">
    <source>
        <dbReference type="Proteomes" id="UP001161438"/>
    </source>
</evidence>
<dbReference type="PROSITE" id="PS50048">
    <property type="entry name" value="ZN2_CY6_FUNGAL_2"/>
    <property type="match status" value="1"/>
</dbReference>
<evidence type="ECO:0000256" key="7">
    <source>
        <dbReference type="SAM" id="MobiDB-lite"/>
    </source>
</evidence>
<dbReference type="GO" id="GO:0003677">
    <property type="term" value="F:DNA binding"/>
    <property type="evidence" value="ECO:0007669"/>
    <property type="project" value="UniProtKB-KW"/>
</dbReference>
<dbReference type="RefSeq" id="XP_056080389.1">
    <property type="nucleotide sequence ID" value="XM_056222764.1"/>
</dbReference>
<dbReference type="SMART" id="SM00066">
    <property type="entry name" value="GAL4"/>
    <property type="match status" value="1"/>
</dbReference>
<dbReference type="GO" id="GO:0000981">
    <property type="term" value="F:DNA-binding transcription factor activity, RNA polymerase II-specific"/>
    <property type="evidence" value="ECO:0007669"/>
    <property type="project" value="InterPro"/>
</dbReference>
<dbReference type="PROSITE" id="PS00463">
    <property type="entry name" value="ZN2_CY6_FUNGAL_1"/>
    <property type="match status" value="1"/>
</dbReference>
<feature type="compositionally biased region" description="Polar residues" evidence="7">
    <location>
        <begin position="740"/>
        <end position="758"/>
    </location>
</feature>
<feature type="compositionally biased region" description="Polar residues" evidence="7">
    <location>
        <begin position="231"/>
        <end position="270"/>
    </location>
</feature>
<dbReference type="InterPro" id="IPR050797">
    <property type="entry name" value="Carb_Metab_Trans_Reg"/>
</dbReference>